<dbReference type="SMART" id="SM00724">
    <property type="entry name" value="TLC"/>
    <property type="match status" value="1"/>
</dbReference>
<dbReference type="PANTHER" id="PTHR13439:SF2">
    <property type="entry name" value="TLC DOMAIN-CONTAINING PROTEIN 2"/>
    <property type="match status" value="1"/>
</dbReference>
<dbReference type="Bgee" id="ENSCPOG00000034754">
    <property type="expression patterns" value="Expressed in adrenal gland and 3 other cell types or tissues"/>
</dbReference>
<dbReference type="PANTHER" id="PTHR13439">
    <property type="entry name" value="CT120 PROTEIN"/>
    <property type="match status" value="1"/>
</dbReference>
<dbReference type="AlphaFoldDB" id="A0A286Y4C1"/>
<dbReference type="GO" id="GO:0005886">
    <property type="term" value="C:plasma membrane"/>
    <property type="evidence" value="ECO:0007669"/>
    <property type="project" value="Ensembl"/>
</dbReference>
<dbReference type="GO" id="GO:0097035">
    <property type="term" value="P:regulation of membrane lipid distribution"/>
    <property type="evidence" value="ECO:0007669"/>
    <property type="project" value="Ensembl"/>
</dbReference>
<dbReference type="RefSeq" id="XP_063107132.1">
    <property type="nucleotide sequence ID" value="XM_063251062.1"/>
</dbReference>
<evidence type="ECO:0000256" key="6">
    <source>
        <dbReference type="SAM" id="Phobius"/>
    </source>
</evidence>
<evidence type="ECO:0000256" key="4">
    <source>
        <dbReference type="ARBA" id="ARBA00023136"/>
    </source>
</evidence>
<sequence>MAPTELLATGASFAAFRGLHWGLKLLPTPGSTAHDRWKWRNHCVSLMHSLLTAAGSLLGLSLYPQMTSDPIHGHPFWALVLVAVSAGYFLADSADLLWNQTLGQTWDLLCHHLVVVCCFGFVILSGHYVGFSVISLLVEVNSVCLHLRILLLNSHQVPSMAFSVTSLASLTTLVLFRLVPLGWLSLWILRQHHQIPPALIILSGIGLVTVGAISIKIGLQVLIRDVLQPQPHPSVLKRKETRRTRTYCDEPIVRDGSTLNLKN</sequence>
<dbReference type="InParanoid" id="A0A286Y4C1"/>
<reference evidence="9" key="1">
    <citation type="journal article" date="2011" name="Nature">
        <title>A high-resolution map of human evolutionary constraint using 29 mammals.</title>
        <authorList>
            <person name="Lindblad-Toh K."/>
            <person name="Garber M."/>
            <person name="Zuk O."/>
            <person name="Lin M.F."/>
            <person name="Parker B.J."/>
            <person name="Washietl S."/>
            <person name="Kheradpour P."/>
            <person name="Ernst J."/>
            <person name="Jordan G."/>
            <person name="Mauceli E."/>
            <person name="Ward L.D."/>
            <person name="Lowe C.B."/>
            <person name="Holloway A.K."/>
            <person name="Clamp M."/>
            <person name="Gnerre S."/>
            <person name="Alfoldi J."/>
            <person name="Beal K."/>
            <person name="Chang J."/>
            <person name="Clawson H."/>
            <person name="Cuff J."/>
            <person name="Di Palma F."/>
            <person name="Fitzgerald S."/>
            <person name="Flicek P."/>
            <person name="Guttman M."/>
            <person name="Hubisz M.J."/>
            <person name="Jaffe D.B."/>
            <person name="Jungreis I."/>
            <person name="Kent W.J."/>
            <person name="Kostka D."/>
            <person name="Lara M."/>
            <person name="Martins A.L."/>
            <person name="Massingham T."/>
            <person name="Moltke I."/>
            <person name="Raney B.J."/>
            <person name="Rasmussen M.D."/>
            <person name="Robinson J."/>
            <person name="Stark A."/>
            <person name="Vilella A.J."/>
            <person name="Wen J."/>
            <person name="Xie X."/>
            <person name="Zody M.C."/>
            <person name="Baldwin J."/>
            <person name="Bloom T."/>
            <person name="Chin C.W."/>
            <person name="Heiman D."/>
            <person name="Nicol R."/>
            <person name="Nusbaum C."/>
            <person name="Young S."/>
            <person name="Wilkinson J."/>
            <person name="Worley K.C."/>
            <person name="Kovar C.L."/>
            <person name="Muzny D.M."/>
            <person name="Gibbs R.A."/>
            <person name="Cree A."/>
            <person name="Dihn H.H."/>
            <person name="Fowler G."/>
            <person name="Jhangiani S."/>
            <person name="Joshi V."/>
            <person name="Lee S."/>
            <person name="Lewis L.R."/>
            <person name="Nazareth L.V."/>
            <person name="Okwuonu G."/>
            <person name="Santibanez J."/>
            <person name="Warren W.C."/>
            <person name="Mardis E.R."/>
            <person name="Weinstock G.M."/>
            <person name="Wilson R.K."/>
            <person name="Delehaunty K."/>
            <person name="Dooling D."/>
            <person name="Fronik C."/>
            <person name="Fulton L."/>
            <person name="Fulton B."/>
            <person name="Graves T."/>
            <person name="Minx P."/>
            <person name="Sodergren E."/>
            <person name="Birney E."/>
            <person name="Margulies E.H."/>
            <person name="Herrero J."/>
            <person name="Green E.D."/>
            <person name="Haussler D."/>
            <person name="Siepel A."/>
            <person name="Goldman N."/>
            <person name="Pollard K.S."/>
            <person name="Pedersen J.S."/>
            <person name="Lander E.S."/>
            <person name="Kellis M."/>
        </authorList>
    </citation>
    <scope>NUCLEOTIDE SEQUENCE [LARGE SCALE GENOMIC DNA]</scope>
    <source>
        <strain evidence="9">2N</strain>
    </source>
</reference>
<dbReference type="InterPro" id="IPR050846">
    <property type="entry name" value="TLCD"/>
</dbReference>
<keyword evidence="3 6" id="KW-1133">Transmembrane helix</keyword>
<reference evidence="8" key="3">
    <citation type="submission" date="2025-09" db="UniProtKB">
        <authorList>
            <consortium name="Ensembl"/>
        </authorList>
    </citation>
    <scope>IDENTIFICATION</scope>
    <source>
        <strain evidence="8">2N</strain>
    </source>
</reference>
<keyword evidence="2 5" id="KW-0812">Transmembrane</keyword>
<gene>
    <name evidence="8" type="primary">TLCD2</name>
</gene>
<dbReference type="GeneTree" id="ENSGT01010000222313"/>
<dbReference type="CTD" id="727910"/>
<dbReference type="GO" id="GO:0055091">
    <property type="term" value="P:phospholipid homeostasis"/>
    <property type="evidence" value="ECO:0007669"/>
    <property type="project" value="Ensembl"/>
</dbReference>
<dbReference type="OMA" id="AWKWRNV"/>
<keyword evidence="9" id="KW-1185">Reference proteome</keyword>
<dbReference type="GO" id="GO:0071709">
    <property type="term" value="P:membrane assembly"/>
    <property type="evidence" value="ECO:0007669"/>
    <property type="project" value="Ensembl"/>
</dbReference>
<evidence type="ECO:0000313" key="9">
    <source>
        <dbReference type="Proteomes" id="UP000005447"/>
    </source>
</evidence>
<evidence type="ECO:0000256" key="2">
    <source>
        <dbReference type="ARBA" id="ARBA00022692"/>
    </source>
</evidence>
<accession>A0A286Y4C1</accession>
<dbReference type="Pfam" id="PF03798">
    <property type="entry name" value="TRAM_LAG1_CLN8"/>
    <property type="match status" value="1"/>
</dbReference>
<reference evidence="8" key="2">
    <citation type="submission" date="2025-08" db="UniProtKB">
        <authorList>
            <consortium name="Ensembl"/>
        </authorList>
    </citation>
    <scope>IDENTIFICATION</scope>
    <source>
        <strain evidence="8">2N</strain>
    </source>
</reference>
<dbReference type="eggNOG" id="KOG4474">
    <property type="taxonomic scope" value="Eukaryota"/>
</dbReference>
<evidence type="ECO:0000256" key="3">
    <source>
        <dbReference type="ARBA" id="ARBA00022989"/>
    </source>
</evidence>
<dbReference type="OrthoDB" id="10266980at2759"/>
<dbReference type="FunCoup" id="A0A286Y4C1">
    <property type="interactions" value="398"/>
</dbReference>
<feature type="transmembrane region" description="Helical" evidence="6">
    <location>
        <begin position="199"/>
        <end position="219"/>
    </location>
</feature>
<evidence type="ECO:0000259" key="7">
    <source>
        <dbReference type="PROSITE" id="PS50922"/>
    </source>
</evidence>
<dbReference type="RefSeq" id="XP_003469726.1">
    <property type="nucleotide sequence ID" value="XM_003469678.4"/>
</dbReference>
<proteinExistence type="predicted"/>
<protein>
    <submittedName>
        <fullName evidence="8">TLC domain containing 2</fullName>
    </submittedName>
</protein>
<feature type="transmembrane region" description="Helical" evidence="6">
    <location>
        <begin position="75"/>
        <end position="91"/>
    </location>
</feature>
<feature type="transmembrane region" description="Helical" evidence="6">
    <location>
        <begin position="46"/>
        <end position="63"/>
    </location>
</feature>
<feature type="transmembrane region" description="Helical" evidence="6">
    <location>
        <begin position="159"/>
        <end position="179"/>
    </location>
</feature>
<feature type="domain" description="TLC" evidence="7">
    <location>
        <begin position="34"/>
        <end position="227"/>
    </location>
</feature>
<evidence type="ECO:0000256" key="5">
    <source>
        <dbReference type="PROSITE-ProRule" id="PRU00205"/>
    </source>
</evidence>
<dbReference type="InterPro" id="IPR006634">
    <property type="entry name" value="TLC-dom"/>
</dbReference>
<name>A0A286Y4C1_CAVPO</name>
<dbReference type="PROSITE" id="PS50922">
    <property type="entry name" value="TLC"/>
    <property type="match status" value="1"/>
</dbReference>
<dbReference type="KEGG" id="cpoc:100736116"/>
<comment type="subcellular location">
    <subcellularLocation>
        <location evidence="1">Membrane</location>
        <topology evidence="1">Multi-pass membrane protein</topology>
    </subcellularLocation>
</comment>
<dbReference type="GO" id="GO:0007009">
    <property type="term" value="P:plasma membrane organization"/>
    <property type="evidence" value="ECO:0007669"/>
    <property type="project" value="Ensembl"/>
</dbReference>
<evidence type="ECO:0000313" key="8">
    <source>
        <dbReference type="Ensembl" id="ENSCPOP00000032681.1"/>
    </source>
</evidence>
<dbReference type="GeneID" id="100736116"/>
<dbReference type="EMBL" id="AAKN02033271">
    <property type="status" value="NOT_ANNOTATED_CDS"/>
    <property type="molecule type" value="Genomic_DNA"/>
</dbReference>
<organism evidence="8 9">
    <name type="scientific">Cavia porcellus</name>
    <name type="common">Guinea pig</name>
    <dbReference type="NCBI Taxonomy" id="10141"/>
    <lineage>
        <taxon>Eukaryota</taxon>
        <taxon>Metazoa</taxon>
        <taxon>Chordata</taxon>
        <taxon>Craniata</taxon>
        <taxon>Vertebrata</taxon>
        <taxon>Euteleostomi</taxon>
        <taxon>Mammalia</taxon>
        <taxon>Eutheria</taxon>
        <taxon>Euarchontoglires</taxon>
        <taxon>Glires</taxon>
        <taxon>Rodentia</taxon>
        <taxon>Hystricomorpha</taxon>
        <taxon>Caviidae</taxon>
        <taxon>Cavia</taxon>
    </lineage>
</organism>
<keyword evidence="4 5" id="KW-0472">Membrane</keyword>
<dbReference type="Proteomes" id="UP000005447">
    <property type="component" value="Unassembled WGS sequence"/>
</dbReference>
<evidence type="ECO:0000256" key="1">
    <source>
        <dbReference type="ARBA" id="ARBA00004141"/>
    </source>
</evidence>
<feature type="transmembrane region" description="Helical" evidence="6">
    <location>
        <begin position="111"/>
        <end position="138"/>
    </location>
</feature>
<dbReference type="VEuPathDB" id="HostDB:ENSCPOG00000034754"/>
<dbReference type="Ensembl" id="ENSCPOT00000045491.1">
    <property type="protein sequence ID" value="ENSCPOP00000032681.1"/>
    <property type="gene ID" value="ENSCPOG00000034754.1"/>
</dbReference>